<feature type="compositionally biased region" description="Polar residues" evidence="1">
    <location>
        <begin position="1"/>
        <end position="16"/>
    </location>
</feature>
<evidence type="ECO:0000256" key="1">
    <source>
        <dbReference type="SAM" id="MobiDB-lite"/>
    </source>
</evidence>
<keyword evidence="3" id="KW-1185">Reference proteome</keyword>
<name>A0A5C3NXL0_9APHY</name>
<proteinExistence type="predicted"/>
<protein>
    <submittedName>
        <fullName evidence="2">Uncharacterized protein</fullName>
    </submittedName>
</protein>
<dbReference type="InParanoid" id="A0A5C3NXL0"/>
<evidence type="ECO:0000313" key="2">
    <source>
        <dbReference type="EMBL" id="TFK80750.1"/>
    </source>
</evidence>
<accession>A0A5C3NXL0</accession>
<dbReference type="Proteomes" id="UP000308197">
    <property type="component" value="Unassembled WGS sequence"/>
</dbReference>
<dbReference type="AlphaFoldDB" id="A0A5C3NXL0"/>
<feature type="region of interest" description="Disordered" evidence="1">
    <location>
        <begin position="1"/>
        <end position="26"/>
    </location>
</feature>
<dbReference type="EMBL" id="ML211714">
    <property type="protein sequence ID" value="TFK80750.1"/>
    <property type="molecule type" value="Genomic_DNA"/>
</dbReference>
<gene>
    <name evidence="2" type="ORF">K466DRAFT_605077</name>
</gene>
<reference evidence="2 3" key="1">
    <citation type="journal article" date="2019" name="Nat. Ecol. Evol.">
        <title>Megaphylogeny resolves global patterns of mushroom evolution.</title>
        <authorList>
            <person name="Varga T."/>
            <person name="Krizsan K."/>
            <person name="Foldi C."/>
            <person name="Dima B."/>
            <person name="Sanchez-Garcia M."/>
            <person name="Sanchez-Ramirez S."/>
            <person name="Szollosi G.J."/>
            <person name="Szarkandi J.G."/>
            <person name="Papp V."/>
            <person name="Albert L."/>
            <person name="Andreopoulos W."/>
            <person name="Angelini C."/>
            <person name="Antonin V."/>
            <person name="Barry K.W."/>
            <person name="Bougher N.L."/>
            <person name="Buchanan P."/>
            <person name="Buyck B."/>
            <person name="Bense V."/>
            <person name="Catcheside P."/>
            <person name="Chovatia M."/>
            <person name="Cooper J."/>
            <person name="Damon W."/>
            <person name="Desjardin D."/>
            <person name="Finy P."/>
            <person name="Geml J."/>
            <person name="Haridas S."/>
            <person name="Hughes K."/>
            <person name="Justo A."/>
            <person name="Karasinski D."/>
            <person name="Kautmanova I."/>
            <person name="Kiss B."/>
            <person name="Kocsube S."/>
            <person name="Kotiranta H."/>
            <person name="LaButti K.M."/>
            <person name="Lechner B.E."/>
            <person name="Liimatainen K."/>
            <person name="Lipzen A."/>
            <person name="Lukacs Z."/>
            <person name="Mihaltcheva S."/>
            <person name="Morgado L.N."/>
            <person name="Niskanen T."/>
            <person name="Noordeloos M.E."/>
            <person name="Ohm R.A."/>
            <person name="Ortiz-Santana B."/>
            <person name="Ovrebo C."/>
            <person name="Racz N."/>
            <person name="Riley R."/>
            <person name="Savchenko A."/>
            <person name="Shiryaev A."/>
            <person name="Soop K."/>
            <person name="Spirin V."/>
            <person name="Szebenyi C."/>
            <person name="Tomsovsky M."/>
            <person name="Tulloss R.E."/>
            <person name="Uehling J."/>
            <person name="Grigoriev I.V."/>
            <person name="Vagvolgyi C."/>
            <person name="Papp T."/>
            <person name="Martin F.M."/>
            <person name="Miettinen O."/>
            <person name="Hibbett D.S."/>
            <person name="Nagy L.G."/>
        </authorList>
    </citation>
    <scope>NUCLEOTIDE SEQUENCE [LARGE SCALE GENOMIC DNA]</scope>
    <source>
        <strain evidence="2 3">HHB13444</strain>
    </source>
</reference>
<evidence type="ECO:0000313" key="3">
    <source>
        <dbReference type="Proteomes" id="UP000308197"/>
    </source>
</evidence>
<organism evidence="2 3">
    <name type="scientific">Polyporus arcularius HHB13444</name>
    <dbReference type="NCBI Taxonomy" id="1314778"/>
    <lineage>
        <taxon>Eukaryota</taxon>
        <taxon>Fungi</taxon>
        <taxon>Dikarya</taxon>
        <taxon>Basidiomycota</taxon>
        <taxon>Agaricomycotina</taxon>
        <taxon>Agaricomycetes</taxon>
        <taxon>Polyporales</taxon>
        <taxon>Polyporaceae</taxon>
        <taxon>Polyporus</taxon>
    </lineage>
</organism>
<sequence>MSTPRSRQADNSTISVHTRHPRSPSTTTAFIQEQLIDYKARPATFGKHGILIDESEDISSGAVQAAEPTVPIHNHKKIIEEEAVVAIADFQEDENLTDENLTDEEMRI</sequence>